<accession>A0ACC2C4G3</accession>
<evidence type="ECO:0000313" key="1">
    <source>
        <dbReference type="EMBL" id="KAJ7536939.1"/>
    </source>
</evidence>
<dbReference type="EMBL" id="CM055103">
    <property type="protein sequence ID" value="KAJ7536939.1"/>
    <property type="molecule type" value="Genomic_DNA"/>
</dbReference>
<reference evidence="2" key="1">
    <citation type="journal article" date="2024" name="Proc. Natl. Acad. Sci. U.S.A.">
        <title>Extraordinary preservation of gene collinearity over three hundred million years revealed in homosporous lycophytes.</title>
        <authorList>
            <person name="Li C."/>
            <person name="Wickell D."/>
            <person name="Kuo L.Y."/>
            <person name="Chen X."/>
            <person name="Nie B."/>
            <person name="Liao X."/>
            <person name="Peng D."/>
            <person name="Ji J."/>
            <person name="Jenkins J."/>
            <person name="Williams M."/>
            <person name="Shu S."/>
            <person name="Plott C."/>
            <person name="Barry K."/>
            <person name="Rajasekar S."/>
            <person name="Grimwood J."/>
            <person name="Han X."/>
            <person name="Sun S."/>
            <person name="Hou Z."/>
            <person name="He W."/>
            <person name="Dai G."/>
            <person name="Sun C."/>
            <person name="Schmutz J."/>
            <person name="Leebens-Mack J.H."/>
            <person name="Li F.W."/>
            <person name="Wang L."/>
        </authorList>
    </citation>
    <scope>NUCLEOTIDE SEQUENCE [LARGE SCALE GENOMIC DNA]</scope>
    <source>
        <strain evidence="2">cv. PW_Plant_1</strain>
    </source>
</reference>
<organism evidence="1 2">
    <name type="scientific">Diphasiastrum complanatum</name>
    <name type="common">Issler's clubmoss</name>
    <name type="synonym">Lycopodium complanatum</name>
    <dbReference type="NCBI Taxonomy" id="34168"/>
    <lineage>
        <taxon>Eukaryota</taxon>
        <taxon>Viridiplantae</taxon>
        <taxon>Streptophyta</taxon>
        <taxon>Embryophyta</taxon>
        <taxon>Tracheophyta</taxon>
        <taxon>Lycopodiopsida</taxon>
        <taxon>Lycopodiales</taxon>
        <taxon>Lycopodiaceae</taxon>
        <taxon>Lycopodioideae</taxon>
        <taxon>Diphasiastrum</taxon>
    </lineage>
</organism>
<protein>
    <submittedName>
        <fullName evidence="1">Uncharacterized protein</fullName>
    </submittedName>
</protein>
<evidence type="ECO:0000313" key="2">
    <source>
        <dbReference type="Proteomes" id="UP001162992"/>
    </source>
</evidence>
<dbReference type="Proteomes" id="UP001162992">
    <property type="component" value="Chromosome 12"/>
</dbReference>
<gene>
    <name evidence="1" type="ORF">O6H91_12G089400</name>
</gene>
<proteinExistence type="predicted"/>
<keyword evidence="2" id="KW-1185">Reference proteome</keyword>
<name>A0ACC2C4G3_DIPCM</name>
<sequence length="583" mass="63948">MAATRCYFLTQGAACSSDLPAIQQYHYADCSLRSIFRRRSKEAKGIVTLKISRNHVAENASSIAVRFSANEQPGCGTERSMSAIDLVKDSLHSRENAGQNGGPIQQSNLCPENYELDSSKINANIVTEGLHRAEHEAFGGSESTEATSANVVTDISNCSRTDSCIQLNQSDSLALSGDNAKDDLQVATEDDTKLIEGVFEEMREVHGAEIASVLLAYRHFKIHIASLFRDVLKQFKQETPAETQQGEDDLSHGKTTSQKDENQHNGAVLASIPRKASHLDKITWVRLKKLWNEPSSDKIRILVSMANLTMSLPTFLTRTLPSISNLQWQVPFNSVSFSVLAPVLFGGGMIFKSSVARLSALLPRIGMSLVVLWVIWGLHGLIREAILHLKEKGSVEMRLSNTLTLLVELTFNAAVVMTILASVGVNLSSLFLPSVLALALAGKDVWQNHLAGFFLYTTQPFQPGQTLSVPCDYLSKEDPSNPLAQTRSGWFEGTCETVDLRYTVLRNGQTRLIIPNSKFVNQSFMVVDTVQCVAKVVNKKRSSTKPKEKSRRVKGTTDGAADDSGTQKRSLAENQEASSDEGD</sequence>
<comment type="caution">
    <text evidence="1">The sequence shown here is derived from an EMBL/GenBank/DDBJ whole genome shotgun (WGS) entry which is preliminary data.</text>
</comment>